<evidence type="ECO:0000256" key="1">
    <source>
        <dbReference type="ARBA" id="ARBA00004141"/>
    </source>
</evidence>
<gene>
    <name evidence="7" type="ORF">LTR36_005294</name>
</gene>
<dbReference type="Proteomes" id="UP001324427">
    <property type="component" value="Unassembled WGS sequence"/>
</dbReference>
<accession>A0AAV9JEJ3</accession>
<feature type="transmembrane region" description="Helical" evidence="6">
    <location>
        <begin position="138"/>
        <end position="155"/>
    </location>
</feature>
<feature type="compositionally biased region" description="Basic and acidic residues" evidence="5">
    <location>
        <begin position="308"/>
        <end position="318"/>
    </location>
</feature>
<keyword evidence="4 6" id="KW-0472">Membrane</keyword>
<keyword evidence="8" id="KW-1185">Reference proteome</keyword>
<dbReference type="EMBL" id="JAVFHQ010000030">
    <property type="protein sequence ID" value="KAK4543649.1"/>
    <property type="molecule type" value="Genomic_DNA"/>
</dbReference>
<comment type="caution">
    <text evidence="7">The sequence shown here is derived from an EMBL/GenBank/DDBJ whole genome shotgun (WGS) entry which is preliminary data.</text>
</comment>
<feature type="transmembrane region" description="Helical" evidence="6">
    <location>
        <begin position="261"/>
        <end position="279"/>
    </location>
</feature>
<feature type="transmembrane region" description="Helical" evidence="6">
    <location>
        <begin position="64"/>
        <end position="85"/>
    </location>
</feature>
<dbReference type="AlphaFoldDB" id="A0AAV9JEJ3"/>
<evidence type="ECO:0000256" key="3">
    <source>
        <dbReference type="ARBA" id="ARBA00022989"/>
    </source>
</evidence>
<proteinExistence type="predicted"/>
<evidence type="ECO:0000256" key="2">
    <source>
        <dbReference type="ARBA" id="ARBA00022692"/>
    </source>
</evidence>
<dbReference type="GO" id="GO:0000324">
    <property type="term" value="C:fungal-type vacuole"/>
    <property type="evidence" value="ECO:0007669"/>
    <property type="project" value="TreeGrafter"/>
</dbReference>
<name>A0AAV9JEJ3_9PEZI</name>
<dbReference type="GO" id="GO:0005886">
    <property type="term" value="C:plasma membrane"/>
    <property type="evidence" value="ECO:0007669"/>
    <property type="project" value="TreeGrafter"/>
</dbReference>
<evidence type="ECO:0000256" key="4">
    <source>
        <dbReference type="ARBA" id="ARBA00023136"/>
    </source>
</evidence>
<sequence length="318" mass="34945">MGIDPYANCNPQIVDNDLCTLETCCLAQSSFLYIPTYGGNLFFAVFFGVLLLPQLGLGIRYRTWGFMVGMIMGLVLEIIGYVARVQLHDSPFASNPFLMYLICLTIAPVFIAAAIYLCLTRIIMLYGRSLSRFAPRTIAIAFMSADFLSLVLQSAGGGIADTADANSTEQIGVDIMIAGLVLQALSLAVFLVVVADFAWCCSKGNLNMDPEKQRIRNRPIFKVFMIGLILSTLFVLIRSIFRAAELWGGFNGALWNNEVDFMVLDGMMIALATICLTGLHPGLAFGGQWHTADWSLKTKKGPEGMQMTDREYTPEAKP</sequence>
<keyword evidence="3 6" id="KW-1133">Transmembrane helix</keyword>
<dbReference type="PANTHER" id="PTHR31465:SF9">
    <property type="entry name" value="SPHINGOID LONG-CHAIN BASE TRANSPORTER RSB1"/>
    <property type="match status" value="1"/>
</dbReference>
<feature type="region of interest" description="Disordered" evidence="5">
    <location>
        <begin position="298"/>
        <end position="318"/>
    </location>
</feature>
<dbReference type="PANTHER" id="PTHR31465">
    <property type="entry name" value="PROTEIN RTA1-RELATED"/>
    <property type="match status" value="1"/>
</dbReference>
<keyword evidence="2 6" id="KW-0812">Transmembrane</keyword>
<comment type="subcellular location">
    <subcellularLocation>
        <location evidence="1">Membrane</location>
        <topology evidence="1">Multi-pass membrane protein</topology>
    </subcellularLocation>
</comment>
<feature type="transmembrane region" description="Helical" evidence="6">
    <location>
        <begin position="31"/>
        <end position="52"/>
    </location>
</feature>
<reference evidence="7 8" key="1">
    <citation type="submission" date="2021-11" db="EMBL/GenBank/DDBJ databases">
        <title>Black yeast isolated from Biological Soil Crust.</title>
        <authorList>
            <person name="Kurbessoian T."/>
        </authorList>
    </citation>
    <scope>NUCLEOTIDE SEQUENCE [LARGE SCALE GENOMIC DNA]</scope>
    <source>
        <strain evidence="7 8">CCFEE 5522</strain>
    </source>
</reference>
<protein>
    <submittedName>
        <fullName evidence="7">Uncharacterized protein</fullName>
    </submittedName>
</protein>
<evidence type="ECO:0000256" key="6">
    <source>
        <dbReference type="SAM" id="Phobius"/>
    </source>
</evidence>
<feature type="transmembrane region" description="Helical" evidence="6">
    <location>
        <begin position="175"/>
        <end position="199"/>
    </location>
</feature>
<organism evidence="7 8">
    <name type="scientific">Oleoguttula mirabilis</name>
    <dbReference type="NCBI Taxonomy" id="1507867"/>
    <lineage>
        <taxon>Eukaryota</taxon>
        <taxon>Fungi</taxon>
        <taxon>Dikarya</taxon>
        <taxon>Ascomycota</taxon>
        <taxon>Pezizomycotina</taxon>
        <taxon>Dothideomycetes</taxon>
        <taxon>Dothideomycetidae</taxon>
        <taxon>Mycosphaerellales</taxon>
        <taxon>Teratosphaeriaceae</taxon>
        <taxon>Oleoguttula</taxon>
    </lineage>
</organism>
<dbReference type="Pfam" id="PF04479">
    <property type="entry name" value="RTA1"/>
    <property type="match status" value="1"/>
</dbReference>
<evidence type="ECO:0000313" key="8">
    <source>
        <dbReference type="Proteomes" id="UP001324427"/>
    </source>
</evidence>
<feature type="transmembrane region" description="Helical" evidence="6">
    <location>
        <begin position="97"/>
        <end position="117"/>
    </location>
</feature>
<evidence type="ECO:0000313" key="7">
    <source>
        <dbReference type="EMBL" id="KAK4543649.1"/>
    </source>
</evidence>
<evidence type="ECO:0000256" key="5">
    <source>
        <dbReference type="SAM" id="MobiDB-lite"/>
    </source>
</evidence>
<dbReference type="InterPro" id="IPR007568">
    <property type="entry name" value="RTA1"/>
</dbReference>
<feature type="transmembrane region" description="Helical" evidence="6">
    <location>
        <begin position="220"/>
        <end position="241"/>
    </location>
</feature>